<protein>
    <submittedName>
        <fullName evidence="1">Uncharacterized protein</fullName>
    </submittedName>
</protein>
<gene>
    <name evidence="1" type="ORF">PVAP13_6KG122918</name>
</gene>
<comment type="caution">
    <text evidence="1">The sequence shown here is derived from an EMBL/GenBank/DDBJ whole genome shotgun (WGS) entry which is preliminary data.</text>
</comment>
<keyword evidence="2" id="KW-1185">Reference proteome</keyword>
<evidence type="ECO:0000313" key="2">
    <source>
        <dbReference type="Proteomes" id="UP000823388"/>
    </source>
</evidence>
<dbReference type="Proteomes" id="UP000823388">
    <property type="component" value="Chromosome 6K"/>
</dbReference>
<sequence length="146" mass="15203">MANNEFYLGIAGGFAPPASPPAPPPPRATLAAAAAPARTPTEEAVFEAVLQQAALVQEGAGVKGAAALLLRWARRRRPRGSSATPMSGWLLFLSGQRPSCNVQVPVCRVRRPWRPRGATGQRHAAALPQAARPVGNSLAGGVVTQQ</sequence>
<proteinExistence type="predicted"/>
<evidence type="ECO:0000313" key="1">
    <source>
        <dbReference type="EMBL" id="KAG2584781.1"/>
    </source>
</evidence>
<accession>A0A8T0RFQ9</accession>
<reference evidence="1" key="1">
    <citation type="submission" date="2020-05" db="EMBL/GenBank/DDBJ databases">
        <title>WGS assembly of Panicum virgatum.</title>
        <authorList>
            <person name="Lovell J.T."/>
            <person name="Jenkins J."/>
            <person name="Shu S."/>
            <person name="Juenger T.E."/>
            <person name="Schmutz J."/>
        </authorList>
    </citation>
    <scope>NUCLEOTIDE SEQUENCE</scope>
    <source>
        <strain evidence="1">AP13</strain>
    </source>
</reference>
<dbReference type="AlphaFoldDB" id="A0A8T0RFQ9"/>
<organism evidence="1 2">
    <name type="scientific">Panicum virgatum</name>
    <name type="common">Blackwell switchgrass</name>
    <dbReference type="NCBI Taxonomy" id="38727"/>
    <lineage>
        <taxon>Eukaryota</taxon>
        <taxon>Viridiplantae</taxon>
        <taxon>Streptophyta</taxon>
        <taxon>Embryophyta</taxon>
        <taxon>Tracheophyta</taxon>
        <taxon>Spermatophyta</taxon>
        <taxon>Magnoliopsida</taxon>
        <taxon>Liliopsida</taxon>
        <taxon>Poales</taxon>
        <taxon>Poaceae</taxon>
        <taxon>PACMAD clade</taxon>
        <taxon>Panicoideae</taxon>
        <taxon>Panicodae</taxon>
        <taxon>Paniceae</taxon>
        <taxon>Panicinae</taxon>
        <taxon>Panicum</taxon>
        <taxon>Panicum sect. Hiantes</taxon>
    </lineage>
</organism>
<name>A0A8T0RFQ9_PANVG</name>
<dbReference type="EMBL" id="CM029047">
    <property type="protein sequence ID" value="KAG2584781.1"/>
    <property type="molecule type" value="Genomic_DNA"/>
</dbReference>